<evidence type="ECO:0000256" key="1">
    <source>
        <dbReference type="SAM" id="MobiDB-lite"/>
    </source>
</evidence>
<evidence type="ECO:0000313" key="3">
    <source>
        <dbReference type="Proteomes" id="UP000194798"/>
    </source>
</evidence>
<keyword evidence="3" id="KW-1185">Reference proteome</keyword>
<proteinExistence type="predicted"/>
<reference evidence="2 3" key="1">
    <citation type="submission" date="2016-12" db="EMBL/GenBank/DDBJ databases">
        <title>Thioflexothrix psekupsii D3 genome sequencing and assembly.</title>
        <authorList>
            <person name="Fomenkov A."/>
            <person name="Vincze T."/>
            <person name="Grabovich M."/>
            <person name="Anton B.P."/>
            <person name="Dubinina G."/>
            <person name="Orlova M."/>
            <person name="Belousova E."/>
            <person name="Roberts R.J."/>
        </authorList>
    </citation>
    <scope>NUCLEOTIDE SEQUENCE [LARGE SCALE GENOMIC DNA]</scope>
    <source>
        <strain evidence="2">D3</strain>
    </source>
</reference>
<protein>
    <submittedName>
        <fullName evidence="2">Uncharacterized protein</fullName>
    </submittedName>
</protein>
<feature type="region of interest" description="Disordered" evidence="1">
    <location>
        <begin position="57"/>
        <end position="80"/>
    </location>
</feature>
<comment type="caution">
    <text evidence="2">The sequence shown here is derived from an EMBL/GenBank/DDBJ whole genome shotgun (WGS) entry which is preliminary data.</text>
</comment>
<dbReference type="EMBL" id="MSLT01000006">
    <property type="protein sequence ID" value="OUD15561.1"/>
    <property type="molecule type" value="Genomic_DNA"/>
</dbReference>
<evidence type="ECO:0000313" key="2">
    <source>
        <dbReference type="EMBL" id="OUD15561.1"/>
    </source>
</evidence>
<dbReference type="RefSeq" id="WP_086487158.1">
    <property type="nucleotide sequence ID" value="NZ_MSLT01000006.1"/>
</dbReference>
<name>A0A251XAV8_9GAMM</name>
<organism evidence="2 3">
    <name type="scientific">Thioflexithrix psekupsensis</name>
    <dbReference type="NCBI Taxonomy" id="1570016"/>
    <lineage>
        <taxon>Bacteria</taxon>
        <taxon>Pseudomonadati</taxon>
        <taxon>Pseudomonadota</taxon>
        <taxon>Gammaproteobacteria</taxon>
        <taxon>Thiotrichales</taxon>
        <taxon>Thioflexithrix</taxon>
    </lineage>
</organism>
<accession>A0A251XAV8</accession>
<sequence length="80" mass="8720">MSNLRDNLSDYIADLTALLADHLDDGSLLTAAKTAYGENDPRYLVLCSLLSQTKKGGFGTYKDKKGSGENQTVHKTPRES</sequence>
<dbReference type="AlphaFoldDB" id="A0A251XAV8"/>
<gene>
    <name evidence="2" type="ORF">TPSD3_03305</name>
</gene>
<dbReference type="Proteomes" id="UP000194798">
    <property type="component" value="Unassembled WGS sequence"/>
</dbReference>